<dbReference type="PANTHER" id="PTHR47799:SF1">
    <property type="entry name" value="OMEGA-AMIDASE YAFV"/>
    <property type="match status" value="1"/>
</dbReference>
<evidence type="ECO:0000313" key="8">
    <source>
        <dbReference type="Proteomes" id="UP000753961"/>
    </source>
</evidence>
<dbReference type="Gene3D" id="3.60.110.10">
    <property type="entry name" value="Carbon-nitrogen hydrolase"/>
    <property type="match status" value="1"/>
</dbReference>
<dbReference type="SUPFAM" id="SSF56317">
    <property type="entry name" value="Carbon-nitrogen hydrolase"/>
    <property type="match status" value="1"/>
</dbReference>
<proteinExistence type="inferred from homology"/>
<feature type="domain" description="CN hydrolase" evidence="6">
    <location>
        <begin position="7"/>
        <end position="240"/>
    </location>
</feature>
<reference evidence="7" key="1">
    <citation type="submission" date="2021-06" db="EMBL/GenBank/DDBJ databases">
        <title>44 bacteria genomes isolated from Dapeng, Shenzhen.</title>
        <authorList>
            <person name="Zheng W."/>
            <person name="Yu S."/>
            <person name="Huang Y."/>
        </authorList>
    </citation>
    <scope>NUCLEOTIDE SEQUENCE</scope>
    <source>
        <strain evidence="7">DP5N28-2</strain>
    </source>
</reference>
<evidence type="ECO:0000313" key="7">
    <source>
        <dbReference type="EMBL" id="MBY5958112.1"/>
    </source>
</evidence>
<sequence>MKTLDQLRIATVQPDLYWEDRPSNRSHLQNLINKSMPNPVDLIILPEMFTTGFTMNAETNAEPAKGETLLWMRSLASELDAALCGSIIVREKDRYYNRLYFVWPSGDFETYDKRHTFSYVGEDQFFESGVDRLIVQYRGWKLCPLICYDLRFPVWSRNTEAFDALIYVANWPASRTRAWDTLLPARAIENLCYTIGANRVGRDDNDILYLGRSVILDPLGECIAQLEDGAEGLVTGTLEKKELGKIRNKFRFLDDRDAFVLKS</sequence>
<dbReference type="GO" id="GO:0106008">
    <property type="term" value="F:2-oxoglutaramate amidase activity"/>
    <property type="evidence" value="ECO:0007669"/>
    <property type="project" value="TreeGrafter"/>
</dbReference>
<dbReference type="Pfam" id="PF00795">
    <property type="entry name" value="CN_hydrolase"/>
    <property type="match status" value="1"/>
</dbReference>
<comment type="catalytic activity">
    <reaction evidence="4">
        <text>a monoamide of a dicarboxylate + H2O = a dicarboxylate + NH4(+)</text>
        <dbReference type="Rhea" id="RHEA:11716"/>
        <dbReference type="ChEBI" id="CHEBI:15377"/>
        <dbReference type="ChEBI" id="CHEBI:28938"/>
        <dbReference type="ChEBI" id="CHEBI:28965"/>
        <dbReference type="ChEBI" id="CHEBI:77450"/>
        <dbReference type="EC" id="3.5.1.3"/>
    </reaction>
</comment>
<evidence type="ECO:0000256" key="4">
    <source>
        <dbReference type="ARBA" id="ARBA00052904"/>
    </source>
</evidence>
<evidence type="ECO:0000256" key="2">
    <source>
        <dbReference type="ARBA" id="ARBA00022801"/>
    </source>
</evidence>
<dbReference type="GO" id="GO:0050152">
    <property type="term" value="F:omega-amidase activity"/>
    <property type="evidence" value="ECO:0007669"/>
    <property type="project" value="UniProtKB-EC"/>
</dbReference>
<protein>
    <recommendedName>
        <fullName evidence="5">Omega-amidase YafV</fullName>
        <ecNumber evidence="3">3.5.1.3</ecNumber>
    </recommendedName>
</protein>
<dbReference type="InterPro" id="IPR003010">
    <property type="entry name" value="C-N_Hydrolase"/>
</dbReference>
<dbReference type="EC" id="3.5.1.3" evidence="3"/>
<dbReference type="AlphaFoldDB" id="A0A953HYL1"/>
<evidence type="ECO:0000259" key="6">
    <source>
        <dbReference type="PROSITE" id="PS50263"/>
    </source>
</evidence>
<dbReference type="CDD" id="cd07575">
    <property type="entry name" value="Xc-1258_like"/>
    <property type="match status" value="1"/>
</dbReference>
<evidence type="ECO:0000256" key="1">
    <source>
        <dbReference type="ARBA" id="ARBA00010613"/>
    </source>
</evidence>
<dbReference type="Proteomes" id="UP000753961">
    <property type="component" value="Unassembled WGS sequence"/>
</dbReference>
<keyword evidence="8" id="KW-1185">Reference proteome</keyword>
<name>A0A953HYL1_9BACT</name>
<evidence type="ECO:0000256" key="3">
    <source>
        <dbReference type="ARBA" id="ARBA00039118"/>
    </source>
</evidence>
<dbReference type="PROSITE" id="PS50263">
    <property type="entry name" value="CN_HYDROLASE"/>
    <property type="match status" value="1"/>
</dbReference>
<comment type="caution">
    <text evidence="7">The sequence shown here is derived from an EMBL/GenBank/DDBJ whole genome shotgun (WGS) entry which is preliminary data.</text>
</comment>
<keyword evidence="2" id="KW-0378">Hydrolase</keyword>
<dbReference type="NCBIfam" id="NF007757">
    <property type="entry name" value="PRK10438.1"/>
    <property type="match status" value="1"/>
</dbReference>
<dbReference type="PANTHER" id="PTHR47799">
    <property type="entry name" value="OMEGA-AMIDASE YAFV"/>
    <property type="match status" value="1"/>
</dbReference>
<gene>
    <name evidence="7" type="ORF">KUV50_08230</name>
</gene>
<dbReference type="InterPro" id="IPR052737">
    <property type="entry name" value="Omega-amidase_YafV"/>
</dbReference>
<comment type="similarity">
    <text evidence="1">Belongs to the carbon-nitrogen hydrolase superfamily. NIT1/NIT2 family.</text>
</comment>
<accession>A0A953HYL1</accession>
<dbReference type="InterPro" id="IPR036526">
    <property type="entry name" value="C-N_Hydrolase_sf"/>
</dbReference>
<dbReference type="EMBL" id="JAHVHU010000007">
    <property type="protein sequence ID" value="MBY5958112.1"/>
    <property type="molecule type" value="Genomic_DNA"/>
</dbReference>
<organism evidence="7 8">
    <name type="scientific">Membranihabitans marinus</name>
    <dbReference type="NCBI Taxonomy" id="1227546"/>
    <lineage>
        <taxon>Bacteria</taxon>
        <taxon>Pseudomonadati</taxon>
        <taxon>Bacteroidota</taxon>
        <taxon>Saprospiria</taxon>
        <taxon>Saprospirales</taxon>
        <taxon>Saprospiraceae</taxon>
        <taxon>Membranihabitans</taxon>
    </lineage>
</organism>
<dbReference type="RefSeq" id="WP_222579645.1">
    <property type="nucleotide sequence ID" value="NZ_JAHVHU010000007.1"/>
</dbReference>
<evidence type="ECO:0000256" key="5">
    <source>
        <dbReference type="ARBA" id="ARBA00072139"/>
    </source>
</evidence>
<dbReference type="FunFam" id="3.60.110.10:FF:000004">
    <property type="entry name" value="Carbon-nitrogen hydrolase"/>
    <property type="match status" value="1"/>
</dbReference>